<feature type="transmembrane region" description="Helical" evidence="11">
    <location>
        <begin position="23"/>
        <end position="45"/>
    </location>
</feature>
<dbReference type="InterPro" id="IPR000834">
    <property type="entry name" value="Peptidase_M14"/>
</dbReference>
<evidence type="ECO:0000259" key="12">
    <source>
        <dbReference type="PROSITE" id="PS52035"/>
    </source>
</evidence>
<reference evidence="13 14" key="1">
    <citation type="journal article" date="2015" name="Nat. Commun.">
        <title>Outbred genome sequencing and CRISPR/Cas9 gene editing in butterflies.</title>
        <authorList>
            <person name="Li X."/>
            <person name="Fan D."/>
            <person name="Zhang W."/>
            <person name="Liu G."/>
            <person name="Zhang L."/>
            <person name="Zhao L."/>
            <person name="Fang X."/>
            <person name="Chen L."/>
            <person name="Dong Y."/>
            <person name="Chen Y."/>
            <person name="Ding Y."/>
            <person name="Zhao R."/>
            <person name="Feng M."/>
            <person name="Zhu Y."/>
            <person name="Feng Y."/>
            <person name="Jiang X."/>
            <person name="Zhu D."/>
            <person name="Xiang H."/>
            <person name="Feng X."/>
            <person name="Li S."/>
            <person name="Wang J."/>
            <person name="Zhang G."/>
            <person name="Kronforst M.R."/>
            <person name="Wang W."/>
        </authorList>
    </citation>
    <scope>NUCLEOTIDE SEQUENCE [LARGE SCALE GENOMIC DNA]</scope>
    <source>
        <strain evidence="13">Ya'a_city_454_Pm</strain>
        <tissue evidence="13">Whole body</tissue>
    </source>
</reference>
<dbReference type="EMBL" id="KQ460045">
    <property type="protein sequence ID" value="KPJ18276.1"/>
    <property type="molecule type" value="Genomic_DNA"/>
</dbReference>
<dbReference type="Gene3D" id="1.20.1070.10">
    <property type="entry name" value="Rhodopsin 7-helix transmembrane proteins"/>
    <property type="match status" value="1"/>
</dbReference>
<keyword evidence="3 13" id="KW-0121">Carboxypeptidase</keyword>
<dbReference type="Proteomes" id="UP000053240">
    <property type="component" value="Unassembled WGS sequence"/>
</dbReference>
<keyword evidence="11" id="KW-0812">Transmembrane</keyword>
<keyword evidence="14" id="KW-1185">Reference proteome</keyword>
<feature type="active site" description="Proton donor/acceptor" evidence="10">
    <location>
        <position position="609"/>
    </location>
</feature>
<evidence type="ECO:0000256" key="6">
    <source>
        <dbReference type="ARBA" id="ARBA00022729"/>
    </source>
</evidence>
<comment type="similarity">
    <text evidence="2 10">Belongs to the peptidase M14 family.</text>
</comment>
<keyword evidence="11" id="KW-1133">Transmembrane helix</keyword>
<keyword evidence="4" id="KW-0645">Protease</keyword>
<dbReference type="SMART" id="SM00631">
    <property type="entry name" value="Zn_pept"/>
    <property type="match status" value="1"/>
</dbReference>
<dbReference type="PANTHER" id="PTHR11705:SF140">
    <property type="entry name" value="FI02848P-RELATED"/>
    <property type="match status" value="1"/>
</dbReference>
<dbReference type="SUPFAM" id="SSF81321">
    <property type="entry name" value="Family A G protein-coupled receptor-like"/>
    <property type="match status" value="1"/>
</dbReference>
<dbReference type="GO" id="GO:0008270">
    <property type="term" value="F:zinc ion binding"/>
    <property type="evidence" value="ECO:0007669"/>
    <property type="project" value="InterPro"/>
</dbReference>
<dbReference type="PRINTS" id="PR00765">
    <property type="entry name" value="CRBOXYPTASEA"/>
</dbReference>
<keyword evidence="7" id="KW-0378">Hydrolase</keyword>
<name>A0A194RQH5_PAPMA</name>
<evidence type="ECO:0000313" key="13">
    <source>
        <dbReference type="EMBL" id="KPJ18276.1"/>
    </source>
</evidence>
<dbReference type="GO" id="GO:0005615">
    <property type="term" value="C:extracellular space"/>
    <property type="evidence" value="ECO:0007669"/>
    <property type="project" value="TreeGrafter"/>
</dbReference>
<accession>A0A194RQH5</accession>
<dbReference type="AlphaFoldDB" id="A0A194RQH5"/>
<dbReference type="PROSITE" id="PS00132">
    <property type="entry name" value="CARBOXYPEPT_ZN_1"/>
    <property type="match status" value="1"/>
</dbReference>
<keyword evidence="6" id="KW-0732">Signal</keyword>
<dbReference type="Gene3D" id="3.40.630.10">
    <property type="entry name" value="Zn peptidases"/>
    <property type="match status" value="1"/>
</dbReference>
<protein>
    <submittedName>
        <fullName evidence="13">Carboxypeptidase B</fullName>
    </submittedName>
</protein>
<dbReference type="InParanoid" id="A0A194RQH5"/>
<evidence type="ECO:0000256" key="10">
    <source>
        <dbReference type="PROSITE-ProRule" id="PRU01379"/>
    </source>
</evidence>
<feature type="domain" description="Peptidase M14" evidence="12">
    <location>
        <begin position="345"/>
        <end position="642"/>
    </location>
</feature>
<keyword evidence="9" id="KW-0482">Metalloprotease</keyword>
<dbReference type="SUPFAM" id="SSF53187">
    <property type="entry name" value="Zn-dependent exopeptidases"/>
    <property type="match status" value="1"/>
</dbReference>
<gene>
    <name evidence="13" type="ORF">RR48_12124</name>
</gene>
<evidence type="ECO:0000256" key="2">
    <source>
        <dbReference type="ARBA" id="ARBA00005988"/>
    </source>
</evidence>
<dbReference type="FunFam" id="3.40.630.10:FF:000084">
    <property type="entry name" value="Carboxypeptidase B2"/>
    <property type="match status" value="1"/>
</dbReference>
<dbReference type="GO" id="GO:0004181">
    <property type="term" value="F:metallocarboxypeptidase activity"/>
    <property type="evidence" value="ECO:0007669"/>
    <property type="project" value="InterPro"/>
</dbReference>
<evidence type="ECO:0000256" key="7">
    <source>
        <dbReference type="ARBA" id="ARBA00022801"/>
    </source>
</evidence>
<evidence type="ECO:0000256" key="4">
    <source>
        <dbReference type="ARBA" id="ARBA00022670"/>
    </source>
</evidence>
<dbReference type="Pfam" id="PF00246">
    <property type="entry name" value="Peptidase_M14"/>
    <property type="match status" value="1"/>
</dbReference>
<evidence type="ECO:0000256" key="1">
    <source>
        <dbReference type="ARBA" id="ARBA00001947"/>
    </source>
</evidence>
<proteinExistence type="inferred from homology"/>
<keyword evidence="8" id="KW-0862">Zinc</keyword>
<evidence type="ECO:0000256" key="5">
    <source>
        <dbReference type="ARBA" id="ARBA00022723"/>
    </source>
</evidence>
<evidence type="ECO:0000313" key="14">
    <source>
        <dbReference type="Proteomes" id="UP000053240"/>
    </source>
</evidence>
<feature type="transmembrane region" description="Helical" evidence="11">
    <location>
        <begin position="154"/>
        <end position="176"/>
    </location>
</feature>
<dbReference type="FunCoup" id="A0A194RQH5">
    <property type="interactions" value="36"/>
</dbReference>
<sequence>MGWTGSTFRGYRCWYIAVFPPPLLIIVSLMALSVIIMVCVLYIIILRNAVQTVDRIREFQESHTVSYINEAFKYDEHINYPVHETSTTTITITISSQTVTELADNPNETHELAGVITEKNLSGKKTKNNFLKMSGQLRARAVNHPSKIKAVKTVILILLCFVGTWTPYYIAIIIYVKCDITKNGYDCIPLEVLTLGPLYILGKYLSDGIKSKYGSRLGSVLSGMARSVLCVILLAVAFAQAKHDKYEGHQLYRVAGPSHEIGALEAHLDIISATPAVRSASGNLEALVRLAPEEKQKWLQYFDTKQMTYTKVIDNLADILRDEEAMIKQRKYAAKRSGKSISWDSYYNSEEINDYIDQLGEEFPDKVTVVNAALSYEGRQIKYVRISTSRFEDLRKPVIIIDAGVHAREWVTAPVALYIIHQLVVDVVDNNLTERLDWVIIPMANPDGYEYSITTDRMWRKTRSKAHEGSDECPGVDGNRNFDHYFGTSAASADPCAIIYEGPAPFSEPEIRVIRDVVLQNLDRAVMYISLHSFGNMFLYAWGNNGTLPSNGLSLHVAGVRMATAIDEMALDKADRYVVGNAANVLYYTTGTSRDWTRAVGIPLTYTLELPGYEYGFLVPPTYVEQIVTETWDGISAGAHYVLSLQ</sequence>
<dbReference type="InterPro" id="IPR057246">
    <property type="entry name" value="CARBOXYPEPT_ZN_1"/>
</dbReference>
<evidence type="ECO:0000256" key="11">
    <source>
        <dbReference type="SAM" id="Phobius"/>
    </source>
</evidence>
<evidence type="ECO:0000256" key="8">
    <source>
        <dbReference type="ARBA" id="ARBA00022833"/>
    </source>
</evidence>
<dbReference type="PROSITE" id="PS52035">
    <property type="entry name" value="PEPTIDASE_M14"/>
    <property type="match status" value="1"/>
</dbReference>
<evidence type="ECO:0000256" key="3">
    <source>
        <dbReference type="ARBA" id="ARBA00022645"/>
    </source>
</evidence>
<dbReference type="PANTHER" id="PTHR11705">
    <property type="entry name" value="PROTEASE FAMILY M14 CARBOXYPEPTIDASE A,B"/>
    <property type="match status" value="1"/>
</dbReference>
<comment type="cofactor">
    <cofactor evidence="1">
        <name>Zn(2+)</name>
        <dbReference type="ChEBI" id="CHEBI:29105"/>
    </cofactor>
</comment>
<organism evidence="13 14">
    <name type="scientific">Papilio machaon</name>
    <name type="common">Old World swallowtail butterfly</name>
    <dbReference type="NCBI Taxonomy" id="76193"/>
    <lineage>
        <taxon>Eukaryota</taxon>
        <taxon>Metazoa</taxon>
        <taxon>Ecdysozoa</taxon>
        <taxon>Arthropoda</taxon>
        <taxon>Hexapoda</taxon>
        <taxon>Insecta</taxon>
        <taxon>Pterygota</taxon>
        <taxon>Neoptera</taxon>
        <taxon>Endopterygota</taxon>
        <taxon>Lepidoptera</taxon>
        <taxon>Glossata</taxon>
        <taxon>Ditrysia</taxon>
        <taxon>Papilionoidea</taxon>
        <taxon>Papilionidae</taxon>
        <taxon>Papilioninae</taxon>
        <taxon>Papilio</taxon>
    </lineage>
</organism>
<keyword evidence="11" id="KW-0472">Membrane</keyword>
<evidence type="ECO:0000256" key="9">
    <source>
        <dbReference type="ARBA" id="ARBA00023049"/>
    </source>
</evidence>
<keyword evidence="5" id="KW-0479">Metal-binding</keyword>
<dbReference type="GO" id="GO:0006508">
    <property type="term" value="P:proteolysis"/>
    <property type="evidence" value="ECO:0007669"/>
    <property type="project" value="UniProtKB-KW"/>
</dbReference>